<dbReference type="EMBL" id="GL736671">
    <property type="protein sequence ID" value="EFX60302.1"/>
    <property type="molecule type" value="Genomic_DNA"/>
</dbReference>
<dbReference type="Proteomes" id="UP000000305">
    <property type="component" value="Unassembled WGS sequence"/>
</dbReference>
<dbReference type="AlphaFoldDB" id="E9I6S8"/>
<gene>
    <name evidence="1" type="ORF">DAPPUDRAFT_124636</name>
</gene>
<reference evidence="1 2" key="1">
    <citation type="journal article" date="2011" name="Science">
        <title>The ecoresponsive genome of Daphnia pulex.</title>
        <authorList>
            <person name="Colbourne J.K."/>
            <person name="Pfrender M.E."/>
            <person name="Gilbert D."/>
            <person name="Thomas W.K."/>
            <person name="Tucker A."/>
            <person name="Oakley T.H."/>
            <person name="Tokishita S."/>
            <person name="Aerts A."/>
            <person name="Arnold G.J."/>
            <person name="Basu M.K."/>
            <person name="Bauer D.J."/>
            <person name="Caceres C.E."/>
            <person name="Carmel L."/>
            <person name="Casola C."/>
            <person name="Choi J.H."/>
            <person name="Detter J.C."/>
            <person name="Dong Q."/>
            <person name="Dusheyko S."/>
            <person name="Eads B.D."/>
            <person name="Frohlich T."/>
            <person name="Geiler-Samerotte K.A."/>
            <person name="Gerlach D."/>
            <person name="Hatcher P."/>
            <person name="Jogdeo S."/>
            <person name="Krijgsveld J."/>
            <person name="Kriventseva E.V."/>
            <person name="Kultz D."/>
            <person name="Laforsch C."/>
            <person name="Lindquist E."/>
            <person name="Lopez J."/>
            <person name="Manak J.R."/>
            <person name="Muller J."/>
            <person name="Pangilinan J."/>
            <person name="Patwardhan R.P."/>
            <person name="Pitluck S."/>
            <person name="Pritham E.J."/>
            <person name="Rechtsteiner A."/>
            <person name="Rho M."/>
            <person name="Rogozin I.B."/>
            <person name="Sakarya O."/>
            <person name="Salamov A."/>
            <person name="Schaack S."/>
            <person name="Shapiro H."/>
            <person name="Shiga Y."/>
            <person name="Skalitzky C."/>
            <person name="Smith Z."/>
            <person name="Souvorov A."/>
            <person name="Sung W."/>
            <person name="Tang Z."/>
            <person name="Tsuchiya D."/>
            <person name="Tu H."/>
            <person name="Vos H."/>
            <person name="Wang M."/>
            <person name="Wolf Y.I."/>
            <person name="Yamagata H."/>
            <person name="Yamada T."/>
            <person name="Ye Y."/>
            <person name="Shaw J.R."/>
            <person name="Andrews J."/>
            <person name="Crease T.J."/>
            <person name="Tang H."/>
            <person name="Lucas S.M."/>
            <person name="Robertson H.M."/>
            <person name="Bork P."/>
            <person name="Koonin E.V."/>
            <person name="Zdobnov E.M."/>
            <person name="Grigoriev I.V."/>
            <person name="Lynch M."/>
            <person name="Boore J.L."/>
        </authorList>
    </citation>
    <scope>NUCLEOTIDE SEQUENCE [LARGE SCALE GENOMIC DNA]</scope>
</reference>
<keyword evidence="2" id="KW-1185">Reference proteome</keyword>
<sequence>WTVFLSLACSETRALARWDHRQADRLRDYRDLGLEFYNDSLSYRPPWHWSRENRTESRVAEFALGAGSLNQKEFLFEQRAAFQTSESEAIQLGYFNARQEDPTQYLEQDAIELSYKPEQSIWRYGILAEGYTEKAFVDLGLSIRRQSGEFAASSIYTLSAWWVDGLYESKKTEAEDKRSRNPLAIELGLDQGWRGGKIILQHSLETPVEWQRQARDQVYSSQAEMSSAEVRLGEDLSEYYLLAQREWRREDSRSLSSDDGQAYRYRRLTLESGLRSKDEGRYMQIALWGLASELQLHRSEKGVLAYDPERRRELAAFGSWHLPWGEGSPNAQVWGLFANRVFVRSDAYRISTEVKLQWAYEIAIGRQ</sequence>
<evidence type="ECO:0000313" key="2">
    <source>
        <dbReference type="Proteomes" id="UP000000305"/>
    </source>
</evidence>
<organism evidence="1 2">
    <name type="scientific">Daphnia pulex</name>
    <name type="common">Water flea</name>
    <dbReference type="NCBI Taxonomy" id="6669"/>
    <lineage>
        <taxon>Eukaryota</taxon>
        <taxon>Metazoa</taxon>
        <taxon>Ecdysozoa</taxon>
        <taxon>Arthropoda</taxon>
        <taxon>Crustacea</taxon>
        <taxon>Branchiopoda</taxon>
        <taxon>Diplostraca</taxon>
        <taxon>Cladocera</taxon>
        <taxon>Anomopoda</taxon>
        <taxon>Daphniidae</taxon>
        <taxon>Daphnia</taxon>
    </lineage>
</organism>
<name>E9I6S8_DAPPU</name>
<evidence type="ECO:0000313" key="1">
    <source>
        <dbReference type="EMBL" id="EFX60302.1"/>
    </source>
</evidence>
<feature type="non-terminal residue" evidence="1">
    <location>
        <position position="1"/>
    </location>
</feature>
<accession>E9I6S8</accession>
<dbReference type="InParanoid" id="E9I6S8"/>
<dbReference type="KEGG" id="dpx:DAPPUDRAFT_124636"/>
<proteinExistence type="predicted"/>
<dbReference type="HOGENOM" id="CLU_755613_0_0_1"/>
<protein>
    <submittedName>
        <fullName evidence="1">Uncharacterized protein</fullName>
    </submittedName>
</protein>
<feature type="non-terminal residue" evidence="1">
    <location>
        <position position="367"/>
    </location>
</feature>